<evidence type="ECO:0000313" key="4">
    <source>
        <dbReference type="Proteomes" id="UP000199550"/>
    </source>
</evidence>
<dbReference type="SUPFAM" id="SSF47616">
    <property type="entry name" value="GST C-terminal domain-like"/>
    <property type="match status" value="1"/>
</dbReference>
<dbReference type="GeneID" id="97890463"/>
<dbReference type="InterPro" id="IPR004045">
    <property type="entry name" value="Glutathione_S-Trfase_N"/>
</dbReference>
<dbReference type="SUPFAM" id="SSF52833">
    <property type="entry name" value="Thioredoxin-like"/>
    <property type="match status" value="1"/>
</dbReference>
<dbReference type="InterPro" id="IPR036249">
    <property type="entry name" value="Thioredoxin-like_sf"/>
</dbReference>
<dbReference type="PROSITE" id="PS50404">
    <property type="entry name" value="GST_NTER"/>
    <property type="match status" value="1"/>
</dbReference>
<reference evidence="3 4" key="1">
    <citation type="submission" date="2016-10" db="EMBL/GenBank/DDBJ databases">
        <authorList>
            <person name="de Groot N.N."/>
        </authorList>
    </citation>
    <scope>NUCLEOTIDE SEQUENCE [LARGE SCALE GENOMIC DNA]</scope>
    <source>
        <strain evidence="3 4">DSM 16199</strain>
    </source>
</reference>
<name>A0A1I4EW05_9RHOB</name>
<dbReference type="InterPro" id="IPR036282">
    <property type="entry name" value="Glutathione-S-Trfase_C_sf"/>
</dbReference>
<dbReference type="GO" id="GO:0016740">
    <property type="term" value="F:transferase activity"/>
    <property type="evidence" value="ECO:0007669"/>
    <property type="project" value="UniProtKB-KW"/>
</dbReference>
<dbReference type="InterPro" id="IPR010987">
    <property type="entry name" value="Glutathione-S-Trfase_C-like"/>
</dbReference>
<evidence type="ECO:0000259" key="1">
    <source>
        <dbReference type="PROSITE" id="PS50404"/>
    </source>
</evidence>
<dbReference type="PROSITE" id="PS50405">
    <property type="entry name" value="GST_CTER"/>
    <property type="match status" value="1"/>
</dbReference>
<feature type="domain" description="GST N-terminal" evidence="1">
    <location>
        <begin position="1"/>
        <end position="82"/>
    </location>
</feature>
<protein>
    <submittedName>
        <fullName evidence="3">Glutathione S-transferase</fullName>
    </submittedName>
</protein>
<dbReference type="EMBL" id="FOTF01000007">
    <property type="protein sequence ID" value="SFL08707.1"/>
    <property type="molecule type" value="Genomic_DNA"/>
</dbReference>
<dbReference type="Gene3D" id="1.20.1050.10">
    <property type="match status" value="1"/>
</dbReference>
<evidence type="ECO:0000259" key="2">
    <source>
        <dbReference type="PROSITE" id="PS50405"/>
    </source>
</evidence>
<keyword evidence="4" id="KW-1185">Reference proteome</keyword>
<dbReference type="Gene3D" id="3.40.30.10">
    <property type="entry name" value="Glutaredoxin"/>
    <property type="match status" value="1"/>
</dbReference>
<dbReference type="Proteomes" id="UP000199550">
    <property type="component" value="Unassembled WGS sequence"/>
</dbReference>
<dbReference type="PANTHER" id="PTHR44051:SF8">
    <property type="entry name" value="GLUTATHIONE S-TRANSFERASE GSTA"/>
    <property type="match status" value="1"/>
</dbReference>
<keyword evidence="3" id="KW-0808">Transferase</keyword>
<proteinExistence type="predicted"/>
<dbReference type="RefSeq" id="WP_090188163.1">
    <property type="nucleotide sequence ID" value="NZ_CAXIDI010000015.1"/>
</dbReference>
<evidence type="ECO:0000313" key="3">
    <source>
        <dbReference type="EMBL" id="SFL08707.1"/>
    </source>
</evidence>
<feature type="domain" description="GST C-terminal" evidence="2">
    <location>
        <begin position="87"/>
        <end position="208"/>
    </location>
</feature>
<dbReference type="AlphaFoldDB" id="A0A1I4EW05"/>
<dbReference type="CDD" id="cd03057">
    <property type="entry name" value="GST_N_Beta"/>
    <property type="match status" value="1"/>
</dbReference>
<dbReference type="OrthoDB" id="7583243at2"/>
<dbReference type="STRING" id="195913.SAMN04488004_107161"/>
<gene>
    <name evidence="3" type="ORF">SAMN04488004_107161</name>
</gene>
<accession>A0A1I4EW05</accession>
<dbReference type="PANTHER" id="PTHR44051">
    <property type="entry name" value="GLUTATHIONE S-TRANSFERASE-RELATED"/>
    <property type="match status" value="1"/>
</dbReference>
<dbReference type="Pfam" id="PF02798">
    <property type="entry name" value="GST_N"/>
    <property type="match status" value="1"/>
</dbReference>
<sequence length="222" mass="24123">MESVCLHYAPDNASLCVRLALEFANRPYRTALVNRAAAGQRSASYLQLNPAGLIPALETPSGPIFETGAILLWLADSAPGTLMPAPDAPGRGAALSWLFWMSNTLHPTLRTLFYPEQYLPAAPSSLRHAAKHRLASHLDLLEAEWSPDHVAQMCYLAPMLRWPALYGGPAGWYDLGNWPRLHLFAQVFEQMPATKRAAAAEGLGATPFSAPHHPIPPEGSPT</sequence>
<organism evidence="3 4">
    <name type="scientific">Loktanella salsilacus</name>
    <dbReference type="NCBI Taxonomy" id="195913"/>
    <lineage>
        <taxon>Bacteria</taxon>
        <taxon>Pseudomonadati</taxon>
        <taxon>Pseudomonadota</taxon>
        <taxon>Alphaproteobacteria</taxon>
        <taxon>Rhodobacterales</taxon>
        <taxon>Roseobacteraceae</taxon>
        <taxon>Loktanella</taxon>
    </lineage>
</organism>